<sequence length="66" mass="6891">MESHGSTARRKLLRVSVTAEAATVVVVAGYRRAGDGRSFTCVEHGTRRTALPGTGPAAHADGNVRT</sequence>
<dbReference type="STRING" id="1048205.AB852_25235"/>
<accession>A0A1Q4V323</accession>
<comment type="caution">
    <text evidence="2">The sequence shown here is derived from an EMBL/GenBank/DDBJ whole genome shotgun (WGS) entry which is preliminary data.</text>
</comment>
<evidence type="ECO:0000313" key="3">
    <source>
        <dbReference type="Proteomes" id="UP000186455"/>
    </source>
</evidence>
<evidence type="ECO:0000256" key="1">
    <source>
        <dbReference type="SAM" id="MobiDB-lite"/>
    </source>
</evidence>
<protein>
    <submittedName>
        <fullName evidence="2">Uncharacterized protein</fullName>
    </submittedName>
</protein>
<organism evidence="2 3">
    <name type="scientific">Streptomyces uncialis</name>
    <dbReference type="NCBI Taxonomy" id="1048205"/>
    <lineage>
        <taxon>Bacteria</taxon>
        <taxon>Bacillati</taxon>
        <taxon>Actinomycetota</taxon>
        <taxon>Actinomycetes</taxon>
        <taxon>Kitasatosporales</taxon>
        <taxon>Streptomycetaceae</taxon>
        <taxon>Streptomyces</taxon>
    </lineage>
</organism>
<name>A0A1Q4V323_9ACTN</name>
<gene>
    <name evidence="2" type="ORF">AB852_25235</name>
</gene>
<dbReference type="AlphaFoldDB" id="A0A1Q4V323"/>
<feature type="region of interest" description="Disordered" evidence="1">
    <location>
        <begin position="47"/>
        <end position="66"/>
    </location>
</feature>
<dbReference type="EMBL" id="LFBV01000007">
    <property type="protein sequence ID" value="OKH92233.1"/>
    <property type="molecule type" value="Genomic_DNA"/>
</dbReference>
<evidence type="ECO:0000313" key="2">
    <source>
        <dbReference type="EMBL" id="OKH92233.1"/>
    </source>
</evidence>
<reference evidence="2 3" key="1">
    <citation type="submission" date="2015-06" db="EMBL/GenBank/DDBJ databases">
        <title>Cloning and characterization of the uncialamcin biosynthetic gene cluster.</title>
        <authorList>
            <person name="Yan X."/>
            <person name="Huang T."/>
            <person name="Ge H."/>
            <person name="Shen B."/>
        </authorList>
    </citation>
    <scope>NUCLEOTIDE SEQUENCE [LARGE SCALE GENOMIC DNA]</scope>
    <source>
        <strain evidence="2 3">DCA2648</strain>
    </source>
</reference>
<dbReference type="Proteomes" id="UP000186455">
    <property type="component" value="Unassembled WGS sequence"/>
</dbReference>
<keyword evidence="3" id="KW-1185">Reference proteome</keyword>
<dbReference type="RefSeq" id="WP_073792558.1">
    <property type="nucleotide sequence ID" value="NZ_JAPEPH010000001.1"/>
</dbReference>
<proteinExistence type="predicted"/>